<gene>
    <name evidence="2" type="ORF">RS130_09305</name>
</gene>
<dbReference type="Gene3D" id="2.40.10.480">
    <property type="match status" value="1"/>
</dbReference>
<organism evidence="2 3">
    <name type="scientific">Paraglaciecola aquimarina</name>
    <dbReference type="NCBI Taxonomy" id="1235557"/>
    <lineage>
        <taxon>Bacteria</taxon>
        <taxon>Pseudomonadati</taxon>
        <taxon>Pseudomonadota</taxon>
        <taxon>Gammaproteobacteria</taxon>
        <taxon>Alteromonadales</taxon>
        <taxon>Alteromonadaceae</taxon>
        <taxon>Paraglaciecola</taxon>
    </lineage>
</organism>
<reference evidence="2 3" key="1">
    <citation type="submission" date="2023-10" db="EMBL/GenBank/DDBJ databases">
        <title>Glaciecola aquimarina strain GGW-M5 nov., isolated from a coastal seawater.</title>
        <authorList>
            <person name="Bayburt H."/>
            <person name="Kim J.M."/>
            <person name="Choi B.J."/>
            <person name="Jeon C.O."/>
        </authorList>
    </citation>
    <scope>NUCLEOTIDE SEQUENCE [LARGE SCALE GENOMIC DNA]</scope>
    <source>
        <strain evidence="2 3">KCTC 32108</strain>
    </source>
</reference>
<dbReference type="Proteomes" id="UP001247805">
    <property type="component" value="Unassembled WGS sequence"/>
</dbReference>
<dbReference type="PANTHER" id="PTHR34512:SF30">
    <property type="entry name" value="OUTER MEMBRANE PROTEIN ASSEMBLY FACTOR BAMB"/>
    <property type="match status" value="1"/>
</dbReference>
<dbReference type="InterPro" id="IPR015943">
    <property type="entry name" value="WD40/YVTN_repeat-like_dom_sf"/>
</dbReference>
<dbReference type="Pfam" id="PF13360">
    <property type="entry name" value="PQQ_2"/>
    <property type="match status" value="1"/>
</dbReference>
<comment type="caution">
    <text evidence="2">The sequence shown here is derived from an EMBL/GenBank/DDBJ whole genome shotgun (WGS) entry which is preliminary data.</text>
</comment>
<dbReference type="SUPFAM" id="SSF50998">
    <property type="entry name" value="Quinoprotein alcohol dehydrogenase-like"/>
    <property type="match status" value="1"/>
</dbReference>
<dbReference type="InterPro" id="IPR002372">
    <property type="entry name" value="PQQ_rpt_dom"/>
</dbReference>
<feature type="domain" description="Pyrrolo-quinoline quinone repeat" evidence="1">
    <location>
        <begin position="73"/>
        <end position="198"/>
    </location>
</feature>
<accession>A0ABU3SVQ7</accession>
<dbReference type="InterPro" id="IPR011047">
    <property type="entry name" value="Quinoprotein_ADH-like_sf"/>
</dbReference>
<name>A0ABU3SVQ7_9ALTE</name>
<protein>
    <submittedName>
        <fullName evidence="2">PQQ-binding-like beta-propeller repeat protein</fullName>
    </submittedName>
</protein>
<evidence type="ECO:0000313" key="2">
    <source>
        <dbReference type="EMBL" id="MDU0354105.1"/>
    </source>
</evidence>
<proteinExistence type="predicted"/>
<dbReference type="EMBL" id="JAWDIO010000002">
    <property type="protein sequence ID" value="MDU0354105.1"/>
    <property type="molecule type" value="Genomic_DNA"/>
</dbReference>
<dbReference type="PANTHER" id="PTHR34512">
    <property type="entry name" value="CELL SURFACE PROTEIN"/>
    <property type="match status" value="1"/>
</dbReference>
<sequence>MAEFLQQRKQQNLGLLDTWELKKNPKWNTLTKHKQSLVDYVLAKDRTLEAPYQNLQQAEQALSKKGQGSDIILYSLNANTGAIEWTKTVKGTKQAMYNYTFSDATSPSPATDGQHIWVVNAAGGMAAFTMQGKPVWSRTFSPTKNAPFNKQYDTILYENMIFNVEPKVEGDNKRVDNWNYLHAFDKNTGKRLWVSEDGLTHYSTPVLSHTKEGIPAIMIGRGGPHDVPEKPQGLSLIDLRPESAGQSLWQWKAPQYSKAFGGIEIQTWDKDTTFWQQGFQSNRFEMYQLDSSTGKFKTKHNLLKTINRFEFDTNLQDYVYQKRPDLEGHWDRQPYTQVVIGNKMYYMIRYQPYIAMQDLTSGENTLLEIPTEIKREKGKVDQLVWKIKQTTDQLNAKGQRHNPEPRAQGDGTQKAFLGTPIVVNNQIFFTNAHGITYVIDANKPFNPEALIAINDLGEAGKTVSLNAMAYSNGKLFHRSLKSIICIE</sequence>
<evidence type="ECO:0000313" key="3">
    <source>
        <dbReference type="Proteomes" id="UP001247805"/>
    </source>
</evidence>
<dbReference type="Gene3D" id="2.130.10.10">
    <property type="entry name" value="YVTN repeat-like/Quinoprotein amine dehydrogenase"/>
    <property type="match status" value="1"/>
</dbReference>
<dbReference type="RefSeq" id="WP_316025728.1">
    <property type="nucleotide sequence ID" value="NZ_JAWDIO010000002.1"/>
</dbReference>
<keyword evidence="3" id="KW-1185">Reference proteome</keyword>
<evidence type="ECO:0000259" key="1">
    <source>
        <dbReference type="Pfam" id="PF13360"/>
    </source>
</evidence>